<organism evidence="1 2">
    <name type="scientific">Dallia pectoralis</name>
    <name type="common">Alaska blackfish</name>
    <dbReference type="NCBI Taxonomy" id="75939"/>
    <lineage>
        <taxon>Eukaryota</taxon>
        <taxon>Metazoa</taxon>
        <taxon>Chordata</taxon>
        <taxon>Craniata</taxon>
        <taxon>Vertebrata</taxon>
        <taxon>Euteleostomi</taxon>
        <taxon>Actinopterygii</taxon>
        <taxon>Neopterygii</taxon>
        <taxon>Teleostei</taxon>
        <taxon>Protacanthopterygii</taxon>
        <taxon>Esociformes</taxon>
        <taxon>Umbridae</taxon>
        <taxon>Dallia</taxon>
    </lineage>
</organism>
<dbReference type="Proteomes" id="UP001157502">
    <property type="component" value="Chromosome 3"/>
</dbReference>
<name>A0ACC2HE45_DALPE</name>
<proteinExistence type="predicted"/>
<comment type="caution">
    <text evidence="1">The sequence shown here is derived from an EMBL/GenBank/DDBJ whole genome shotgun (WGS) entry which is preliminary data.</text>
</comment>
<accession>A0ACC2HE45</accession>
<protein>
    <submittedName>
        <fullName evidence="1">Uncharacterized protein</fullName>
    </submittedName>
</protein>
<dbReference type="EMBL" id="CM055730">
    <property type="protein sequence ID" value="KAJ8014107.1"/>
    <property type="molecule type" value="Genomic_DNA"/>
</dbReference>
<reference evidence="1" key="1">
    <citation type="submission" date="2021-05" db="EMBL/GenBank/DDBJ databases">
        <authorList>
            <person name="Pan Q."/>
            <person name="Jouanno E."/>
            <person name="Zahm M."/>
            <person name="Klopp C."/>
            <person name="Cabau C."/>
            <person name="Louis A."/>
            <person name="Berthelot C."/>
            <person name="Parey E."/>
            <person name="Roest Crollius H."/>
            <person name="Montfort J."/>
            <person name="Robinson-Rechavi M."/>
            <person name="Bouchez O."/>
            <person name="Lampietro C."/>
            <person name="Lopez Roques C."/>
            <person name="Donnadieu C."/>
            <person name="Postlethwait J."/>
            <person name="Bobe J."/>
            <person name="Dillon D."/>
            <person name="Chandos A."/>
            <person name="von Hippel F."/>
            <person name="Guiguen Y."/>
        </authorList>
    </citation>
    <scope>NUCLEOTIDE SEQUENCE</scope>
    <source>
        <strain evidence="1">YG-Jan2019</strain>
    </source>
</reference>
<sequence length="188" mass="20653">MDLTFVSVSKRHRSCMRMRHHGVKNLRLPGTCSCLGHIPRGNDRRSSSSSPSVACTPTSTGRLRSVAMNGEGMRARPGDGEGGLSRLRARQGGPWHLFLLCSMKSRMSPREKVVWHCPQVNRSCSVSTATRMEPVPFSERSERSEQRSDDSSSEATADKGSAGTRNQETEGKKTDGKLEAECSNELCQ</sequence>
<evidence type="ECO:0000313" key="2">
    <source>
        <dbReference type="Proteomes" id="UP001157502"/>
    </source>
</evidence>
<keyword evidence="2" id="KW-1185">Reference proteome</keyword>
<gene>
    <name evidence="1" type="ORF">DPEC_G00036820</name>
</gene>
<evidence type="ECO:0000313" key="1">
    <source>
        <dbReference type="EMBL" id="KAJ8014107.1"/>
    </source>
</evidence>